<dbReference type="Proteomes" id="UP000242180">
    <property type="component" value="Unassembled WGS sequence"/>
</dbReference>
<comment type="caution">
    <text evidence="1">The sequence shown here is derived from an EMBL/GenBank/DDBJ whole genome shotgun (WGS) entry which is preliminary data.</text>
</comment>
<keyword evidence="2" id="KW-1185">Reference proteome</keyword>
<reference evidence="1 2" key="1">
    <citation type="submission" date="2016-07" db="EMBL/GenBank/DDBJ databases">
        <title>Pervasive Adenine N6-methylation of Active Genes in Fungi.</title>
        <authorList>
            <consortium name="DOE Joint Genome Institute"/>
            <person name="Mondo S.J."/>
            <person name="Dannebaum R.O."/>
            <person name="Kuo R.C."/>
            <person name="Labutti K."/>
            <person name="Haridas S."/>
            <person name="Kuo A."/>
            <person name="Salamov A."/>
            <person name="Ahrendt S.R."/>
            <person name="Lipzen A."/>
            <person name="Sullivan W."/>
            <person name="Andreopoulos W.B."/>
            <person name="Clum A."/>
            <person name="Lindquist E."/>
            <person name="Daum C."/>
            <person name="Ramamoorthy G.K."/>
            <person name="Gryganskyi A."/>
            <person name="Culley D."/>
            <person name="Magnuson J.K."/>
            <person name="James T.Y."/>
            <person name="O'Malley M.A."/>
            <person name="Stajich J.E."/>
            <person name="Spatafora J.W."/>
            <person name="Visel A."/>
            <person name="Grigoriev I.V."/>
        </authorList>
    </citation>
    <scope>NUCLEOTIDE SEQUENCE [LARGE SCALE GENOMIC DNA]</scope>
    <source>
        <strain evidence="1 2">NRRL 2496</strain>
    </source>
</reference>
<sequence length="64" mass="7304">MIPELDTIDDPYEKELWVAEKVSMLVSALDTGTDELSLDEKIRNASRTFRQLFDVPSSERLVSC</sequence>
<name>A0A1X2HTK1_SYNRA</name>
<accession>A0A1X2HTK1</accession>
<gene>
    <name evidence="1" type="ORF">BCR43DRAFT_430748</name>
</gene>
<protein>
    <submittedName>
        <fullName evidence="1">Uncharacterized protein</fullName>
    </submittedName>
</protein>
<dbReference type="AlphaFoldDB" id="A0A1X2HTK1"/>
<dbReference type="OrthoDB" id="17687at2759"/>
<dbReference type="EMBL" id="MCGN01000001">
    <property type="protein sequence ID" value="ORZ02925.1"/>
    <property type="molecule type" value="Genomic_DNA"/>
</dbReference>
<organism evidence="1 2">
    <name type="scientific">Syncephalastrum racemosum</name>
    <name type="common">Filamentous fungus</name>
    <dbReference type="NCBI Taxonomy" id="13706"/>
    <lineage>
        <taxon>Eukaryota</taxon>
        <taxon>Fungi</taxon>
        <taxon>Fungi incertae sedis</taxon>
        <taxon>Mucoromycota</taxon>
        <taxon>Mucoromycotina</taxon>
        <taxon>Mucoromycetes</taxon>
        <taxon>Mucorales</taxon>
        <taxon>Syncephalastraceae</taxon>
        <taxon>Syncephalastrum</taxon>
    </lineage>
</organism>
<evidence type="ECO:0000313" key="1">
    <source>
        <dbReference type="EMBL" id="ORZ02925.1"/>
    </source>
</evidence>
<dbReference type="OMA" id="PYEKELW"/>
<dbReference type="STRING" id="13706.A0A1X2HTK1"/>
<dbReference type="InParanoid" id="A0A1X2HTK1"/>
<proteinExistence type="predicted"/>
<evidence type="ECO:0000313" key="2">
    <source>
        <dbReference type="Proteomes" id="UP000242180"/>
    </source>
</evidence>